<dbReference type="AlphaFoldDB" id="E4X8F3"/>
<name>E4X8F3_OIKDI</name>
<gene>
    <name evidence="3" type="ORF">GSOID_T00004301001</name>
</gene>
<evidence type="ECO:0000313" key="3">
    <source>
        <dbReference type="EMBL" id="CBY08285.1"/>
    </source>
</evidence>
<proteinExistence type="predicted"/>
<dbReference type="EMBL" id="FN653029">
    <property type="protein sequence ID" value="CBY08285.1"/>
    <property type="molecule type" value="Genomic_DNA"/>
</dbReference>
<evidence type="ECO:0000313" key="4">
    <source>
        <dbReference type="Proteomes" id="UP000001307"/>
    </source>
</evidence>
<evidence type="ECO:0000256" key="2">
    <source>
        <dbReference type="SAM" id="SignalP"/>
    </source>
</evidence>
<accession>E4X8F3</accession>
<keyword evidence="1" id="KW-1133">Transmembrane helix</keyword>
<evidence type="ECO:0000256" key="1">
    <source>
        <dbReference type="SAM" id="Phobius"/>
    </source>
</evidence>
<organism evidence="3">
    <name type="scientific">Oikopleura dioica</name>
    <name type="common">Tunicate</name>
    <dbReference type="NCBI Taxonomy" id="34765"/>
    <lineage>
        <taxon>Eukaryota</taxon>
        <taxon>Metazoa</taxon>
        <taxon>Chordata</taxon>
        <taxon>Tunicata</taxon>
        <taxon>Appendicularia</taxon>
        <taxon>Copelata</taxon>
        <taxon>Oikopleuridae</taxon>
        <taxon>Oikopleura</taxon>
    </lineage>
</organism>
<protein>
    <submittedName>
        <fullName evidence="3">Uncharacterized protein</fullName>
    </submittedName>
</protein>
<keyword evidence="1" id="KW-0472">Membrane</keyword>
<sequence>MKLAFVYQIVSVVMAANWNMICKPAICSKCRSYLIRNSKDPSDRYWVMCSTLSRNKHCCNFRGGPTLFTSMSDMCRDKDGDKEIIEKDYEINFDVSDEECRQIGSDNLTAITNDLAEVSGEFERIMDSKCRGNSKQCSLESTYKYFDTESIDFEVKPETCSIKYKEMKTCSQVSAELRTEKIFGALTYIGLILGGALIGGILIGAMILKRNDHKAMLERSRLSRQCTDTQIRKGKKDKTVAGEHAEKKDLIVISAGSSS</sequence>
<dbReference type="OrthoDB" id="10379332at2759"/>
<dbReference type="Proteomes" id="UP000001307">
    <property type="component" value="Unassembled WGS sequence"/>
</dbReference>
<keyword evidence="1" id="KW-0812">Transmembrane</keyword>
<reference evidence="3" key="1">
    <citation type="journal article" date="2010" name="Science">
        <title>Plasticity of animal genome architecture unmasked by rapid evolution of a pelagic tunicate.</title>
        <authorList>
            <person name="Denoeud F."/>
            <person name="Henriet S."/>
            <person name="Mungpakdee S."/>
            <person name="Aury J.M."/>
            <person name="Da Silva C."/>
            <person name="Brinkmann H."/>
            <person name="Mikhaleva J."/>
            <person name="Olsen L.C."/>
            <person name="Jubin C."/>
            <person name="Canestro C."/>
            <person name="Bouquet J.M."/>
            <person name="Danks G."/>
            <person name="Poulain J."/>
            <person name="Campsteijn C."/>
            <person name="Adamski M."/>
            <person name="Cross I."/>
            <person name="Yadetie F."/>
            <person name="Muffato M."/>
            <person name="Louis A."/>
            <person name="Butcher S."/>
            <person name="Tsagkogeorga G."/>
            <person name="Konrad A."/>
            <person name="Singh S."/>
            <person name="Jensen M.F."/>
            <person name="Cong E.H."/>
            <person name="Eikeseth-Otteraa H."/>
            <person name="Noel B."/>
            <person name="Anthouard V."/>
            <person name="Porcel B.M."/>
            <person name="Kachouri-Lafond R."/>
            <person name="Nishino A."/>
            <person name="Ugolini M."/>
            <person name="Chourrout P."/>
            <person name="Nishida H."/>
            <person name="Aasland R."/>
            <person name="Huzurbazar S."/>
            <person name="Westhof E."/>
            <person name="Delsuc F."/>
            <person name="Lehrach H."/>
            <person name="Reinhardt R."/>
            <person name="Weissenbach J."/>
            <person name="Roy S.W."/>
            <person name="Artiguenave F."/>
            <person name="Postlethwait J.H."/>
            <person name="Manak J.R."/>
            <person name="Thompson E.M."/>
            <person name="Jaillon O."/>
            <person name="Du Pasquier L."/>
            <person name="Boudinot P."/>
            <person name="Liberles D.A."/>
            <person name="Volff J.N."/>
            <person name="Philippe H."/>
            <person name="Lenhard B."/>
            <person name="Roest Crollius H."/>
            <person name="Wincker P."/>
            <person name="Chourrout D."/>
        </authorList>
    </citation>
    <scope>NUCLEOTIDE SEQUENCE [LARGE SCALE GENOMIC DNA]</scope>
</reference>
<feature type="chain" id="PRO_5012180996" evidence="2">
    <location>
        <begin position="16"/>
        <end position="259"/>
    </location>
</feature>
<feature type="signal peptide" evidence="2">
    <location>
        <begin position="1"/>
        <end position="15"/>
    </location>
</feature>
<dbReference type="InParanoid" id="E4X8F3"/>
<feature type="transmembrane region" description="Helical" evidence="1">
    <location>
        <begin position="182"/>
        <end position="208"/>
    </location>
</feature>
<keyword evidence="4" id="KW-1185">Reference proteome</keyword>
<keyword evidence="2" id="KW-0732">Signal</keyword>